<feature type="coiled-coil region" evidence="6">
    <location>
        <begin position="264"/>
        <end position="386"/>
    </location>
</feature>
<dbReference type="InterPro" id="IPR024704">
    <property type="entry name" value="SMC"/>
</dbReference>
<dbReference type="Pfam" id="PF02463">
    <property type="entry name" value="SMC_N"/>
    <property type="match status" value="1"/>
</dbReference>
<evidence type="ECO:0000256" key="4">
    <source>
        <dbReference type="ARBA" id="ARBA00023054"/>
    </source>
</evidence>
<dbReference type="PIRSF" id="PIRSF005719">
    <property type="entry name" value="SMC"/>
    <property type="match status" value="1"/>
</dbReference>
<feature type="domain" description="SMC hinge" evidence="7">
    <location>
        <begin position="420"/>
        <end position="538"/>
    </location>
</feature>
<dbReference type="SUPFAM" id="SSF75553">
    <property type="entry name" value="Smc hinge domain"/>
    <property type="match status" value="1"/>
</dbReference>
<evidence type="ECO:0000256" key="2">
    <source>
        <dbReference type="ARBA" id="ARBA00022741"/>
    </source>
</evidence>
<dbReference type="InterPro" id="IPR011890">
    <property type="entry name" value="SMC_prok"/>
</dbReference>
<keyword evidence="5 6" id="KW-0238">DNA-binding</keyword>
<keyword evidence="4 6" id="KW-0175">Coiled coil</keyword>
<feature type="binding site" evidence="6">
    <location>
        <begin position="41"/>
        <end position="48"/>
    </location>
    <ligand>
        <name>ATP</name>
        <dbReference type="ChEBI" id="CHEBI:30616"/>
    </ligand>
</feature>
<dbReference type="GO" id="GO:0005694">
    <property type="term" value="C:chromosome"/>
    <property type="evidence" value="ECO:0007669"/>
    <property type="project" value="InterPro"/>
</dbReference>
<keyword evidence="2 6" id="KW-0547">Nucleotide-binding</keyword>
<evidence type="ECO:0000313" key="9">
    <source>
        <dbReference type="Proteomes" id="UP000179001"/>
    </source>
</evidence>
<accession>A0A1F5T3F1</accession>
<dbReference type="InterPro" id="IPR036277">
    <property type="entry name" value="SMC_hinge_sf"/>
</dbReference>
<comment type="domain">
    <text evidence="6">Contains large globular domains required for ATP hydrolysis at each terminus and a third globular domain forming a flexible hinge near the middle of the molecule. These domains are separated by coiled-coil structures.</text>
</comment>
<sequence length="1018" mass="116462">MYLERIEIQGFKSFANKTILEFPAVSHKDSKSRSKTAIVGPNGSGKSNISDAVRWVLGEQSIKMLRGKKTEDVIFAGSEQKARLGFAEVSLYLNNEDKTAPIDYSEIVITRRVYRDGEGEYLINKSKVRLYDILMLLAKANFGQKSYSIIGQGMVDHIINISPWERKEFFDEATGVKQYQIKRDQSINRLNRAKENLEQTNNIVTELEPRLRLLTRQIKKLEKRKEVEQSLRQLQEKYYASIWKGLKKNHDEFDERFSIKDALKQELDSKLAILQTKLAEIARSESRKDIFNNLQKDYSKLQTEKNDWLKDLATVKGKMSVEYVKIGKQNLSWLEDKKEEIENRIKEIQESLNNIKNKLEHKREKLSEKEEKEKDVLDELIVLENNLKSVESALVQIKSGSTNYFYDSVRAIIRQKETIEGIYGTVGDLAKLDSMYEVALSVAAGHRTTAVVVSDDEVAVKCINYLKENKLAPVTFFPLNKIKSQSIRENNRAILAENGVIGFAIDLISFDSKFRKVYEQIFGSTIVVDKVEHAREVGIGRERMVTLGGDIFEKSGMIRGGFRVSGKSSWFMTENNGKIVSQEEKLKEIAILKSKIEDLTKEKVDLLTETNNLRVELQVDDTKQKALRNDLEDLIKERDNLGREISDNEIDPKDKDRLVTQLQARRREIENKVNAVEEIIVGVRSKIDKFNLDEEKKKEEVFRLQDEMQSAQSKLNEISREVNEIKIELAKLDTREEDLVKEVLHELGENKKIEELKIEGEVNSDQLWFDINKLKQSLEMIGGIDPEVVDEHKEVSGRYEFLSKQTDDLEKAIRNLGKIVEELDAVIGKQFNASFNKINKSFEQYFKKIFQGGKAKLTLLQKEKIGKDDEEQTEAEQALIEGQENEAEETVKKEKAIFTQTGIDLYVSPPNKKLNTISALSGGERTMTSLALLCAIIDSNPAPFVVMDEVDAALDEANSERFAAIIEEIAYKTQFVFITHNRIIMHVADVLYGVAMGEDGVSKTLSLDMKDAEKQARE</sequence>
<protein>
    <recommendedName>
        <fullName evidence="6">Chromosome partition protein Smc</fullName>
    </recommendedName>
</protein>
<dbReference type="GO" id="GO:0005524">
    <property type="term" value="F:ATP binding"/>
    <property type="evidence" value="ECO:0007669"/>
    <property type="project" value="UniProtKB-UniRule"/>
</dbReference>
<dbReference type="GO" id="GO:0016887">
    <property type="term" value="F:ATP hydrolysis activity"/>
    <property type="evidence" value="ECO:0007669"/>
    <property type="project" value="InterPro"/>
</dbReference>
<dbReference type="GO" id="GO:0003677">
    <property type="term" value="F:DNA binding"/>
    <property type="evidence" value="ECO:0007669"/>
    <property type="project" value="UniProtKB-UniRule"/>
</dbReference>
<evidence type="ECO:0000259" key="7">
    <source>
        <dbReference type="SMART" id="SM00968"/>
    </source>
</evidence>
<comment type="subcellular location">
    <subcellularLocation>
        <location evidence="6">Cytoplasm</location>
    </subcellularLocation>
</comment>
<dbReference type="GO" id="GO:0006260">
    <property type="term" value="P:DNA replication"/>
    <property type="evidence" value="ECO:0007669"/>
    <property type="project" value="UniProtKB-UniRule"/>
</dbReference>
<gene>
    <name evidence="6" type="primary">smc</name>
    <name evidence="8" type="ORF">A2478_02195</name>
</gene>
<evidence type="ECO:0000256" key="1">
    <source>
        <dbReference type="ARBA" id="ARBA00022490"/>
    </source>
</evidence>
<dbReference type="Pfam" id="PF06470">
    <property type="entry name" value="SMC_hinge"/>
    <property type="match status" value="1"/>
</dbReference>
<comment type="caution">
    <text evidence="8">The sequence shown here is derived from an EMBL/GenBank/DDBJ whole genome shotgun (WGS) entry which is preliminary data.</text>
</comment>
<name>A0A1F5T3F1_9BACT</name>
<proteinExistence type="inferred from homology"/>
<evidence type="ECO:0000256" key="6">
    <source>
        <dbReference type="HAMAP-Rule" id="MF_01894"/>
    </source>
</evidence>
<dbReference type="PANTHER" id="PTHR43977">
    <property type="entry name" value="STRUCTURAL MAINTENANCE OF CHROMOSOMES PROTEIN 3"/>
    <property type="match status" value="1"/>
</dbReference>
<comment type="subunit">
    <text evidence="6">Homodimer.</text>
</comment>
<keyword evidence="1 6" id="KW-0963">Cytoplasm</keyword>
<dbReference type="SMART" id="SM00968">
    <property type="entry name" value="SMC_hinge"/>
    <property type="match status" value="1"/>
</dbReference>
<dbReference type="HAMAP" id="MF_01894">
    <property type="entry name" value="Smc_prok"/>
    <property type="match status" value="1"/>
</dbReference>
<dbReference type="GO" id="GO:0030261">
    <property type="term" value="P:chromosome condensation"/>
    <property type="evidence" value="ECO:0007669"/>
    <property type="project" value="InterPro"/>
</dbReference>
<dbReference type="Gene3D" id="3.40.50.300">
    <property type="entry name" value="P-loop containing nucleotide triphosphate hydrolases"/>
    <property type="match status" value="2"/>
</dbReference>
<dbReference type="InterPro" id="IPR003395">
    <property type="entry name" value="RecF/RecN/SMC_N"/>
</dbReference>
<keyword evidence="3 6" id="KW-0067">ATP-binding</keyword>
<organism evidence="8 9">
    <name type="scientific">Candidatus Falkowbacteria bacterium RIFOXYC2_FULL_36_12</name>
    <dbReference type="NCBI Taxonomy" id="1798002"/>
    <lineage>
        <taxon>Bacteria</taxon>
        <taxon>Candidatus Falkowiibacteriota</taxon>
    </lineage>
</organism>
<dbReference type="InterPro" id="IPR010935">
    <property type="entry name" value="SMC_hinge"/>
</dbReference>
<dbReference type="SUPFAM" id="SSF52540">
    <property type="entry name" value="P-loop containing nucleoside triphosphate hydrolases"/>
    <property type="match status" value="1"/>
</dbReference>
<feature type="coiled-coil region" evidence="6">
    <location>
        <begin position="582"/>
        <end position="742"/>
    </location>
</feature>
<comment type="function">
    <text evidence="6">Required for chromosome condensation and partitioning.</text>
</comment>
<dbReference type="GO" id="GO:0007059">
    <property type="term" value="P:chromosome segregation"/>
    <property type="evidence" value="ECO:0007669"/>
    <property type="project" value="UniProtKB-UniRule"/>
</dbReference>
<feature type="coiled-coil region" evidence="6">
    <location>
        <begin position="176"/>
        <end position="237"/>
    </location>
</feature>
<dbReference type="Gene3D" id="1.20.1060.20">
    <property type="match status" value="1"/>
</dbReference>
<dbReference type="AlphaFoldDB" id="A0A1F5T3F1"/>
<comment type="similarity">
    <text evidence="6">Belongs to the SMC family.</text>
</comment>
<reference evidence="8 9" key="1">
    <citation type="journal article" date="2016" name="Nat. Commun.">
        <title>Thousands of microbial genomes shed light on interconnected biogeochemical processes in an aquifer system.</title>
        <authorList>
            <person name="Anantharaman K."/>
            <person name="Brown C.T."/>
            <person name="Hug L.A."/>
            <person name="Sharon I."/>
            <person name="Castelle C.J."/>
            <person name="Probst A.J."/>
            <person name="Thomas B.C."/>
            <person name="Singh A."/>
            <person name="Wilkins M.J."/>
            <person name="Karaoz U."/>
            <person name="Brodie E.L."/>
            <person name="Williams K.H."/>
            <person name="Hubbard S.S."/>
            <person name="Banfield J.F."/>
        </authorList>
    </citation>
    <scope>NUCLEOTIDE SEQUENCE [LARGE SCALE GENOMIC DNA]</scope>
</reference>
<evidence type="ECO:0000313" key="8">
    <source>
        <dbReference type="EMBL" id="OGF33480.1"/>
    </source>
</evidence>
<dbReference type="Gene3D" id="3.30.70.1620">
    <property type="match status" value="1"/>
</dbReference>
<dbReference type="EMBL" id="MFGJ01000001">
    <property type="protein sequence ID" value="OGF33480.1"/>
    <property type="molecule type" value="Genomic_DNA"/>
</dbReference>
<dbReference type="InterPro" id="IPR027417">
    <property type="entry name" value="P-loop_NTPase"/>
</dbReference>
<dbReference type="Proteomes" id="UP000179001">
    <property type="component" value="Unassembled WGS sequence"/>
</dbReference>
<dbReference type="GO" id="GO:0007062">
    <property type="term" value="P:sister chromatid cohesion"/>
    <property type="evidence" value="ECO:0007669"/>
    <property type="project" value="InterPro"/>
</dbReference>
<dbReference type="GO" id="GO:0005737">
    <property type="term" value="C:cytoplasm"/>
    <property type="evidence" value="ECO:0007669"/>
    <property type="project" value="UniProtKB-SubCell"/>
</dbReference>
<dbReference type="STRING" id="1798002.A2478_02195"/>
<evidence type="ECO:0000256" key="5">
    <source>
        <dbReference type="ARBA" id="ARBA00023125"/>
    </source>
</evidence>
<evidence type="ECO:0000256" key="3">
    <source>
        <dbReference type="ARBA" id="ARBA00022840"/>
    </source>
</evidence>